<dbReference type="PANTHER" id="PTHR24148">
    <property type="entry name" value="ANKYRIN REPEAT DOMAIN-CONTAINING PROTEIN 39 HOMOLOG-RELATED"/>
    <property type="match status" value="1"/>
</dbReference>
<dbReference type="OrthoDB" id="426293at2759"/>
<dbReference type="Pfam" id="PF06985">
    <property type="entry name" value="HET"/>
    <property type="match status" value="1"/>
</dbReference>
<dbReference type="AlphaFoldDB" id="A0A6A5WN51"/>
<accession>A0A6A5WN51</accession>
<organism evidence="2 3">
    <name type="scientific">Amniculicola lignicola CBS 123094</name>
    <dbReference type="NCBI Taxonomy" id="1392246"/>
    <lineage>
        <taxon>Eukaryota</taxon>
        <taxon>Fungi</taxon>
        <taxon>Dikarya</taxon>
        <taxon>Ascomycota</taxon>
        <taxon>Pezizomycotina</taxon>
        <taxon>Dothideomycetes</taxon>
        <taxon>Pleosporomycetidae</taxon>
        <taxon>Pleosporales</taxon>
        <taxon>Amniculicolaceae</taxon>
        <taxon>Amniculicola</taxon>
    </lineage>
</organism>
<sequence>MLGSLGAESNAAAETEAFEQTISNVKAYVPGPTRRAWPKRLLNIHTGKLEPGDSDKQYAIVSYIWDPPSLPEYPRKERREDLDDSWEYTTDDFDDVLALATSYTGDEDDGYHPVRIDTEFHVKAARLPHPDIVHAKSELQADYFREVCSLASVEALDQGLDYIWMDSICIDQADPKDVAEQIPNMADYYTFAQMCVVVSEMLRRGLAHRRDRLGSDVLNSGYIPPWDAAVPDRRAREATFLNSRSYKRPHPSLRSGGDKDYHILRGIAPSIGIVAGRTFEERIYRAKFGLLEEITGWCVLFHEQRVWTFQEMSLSTHVVHRGQNVRIDTSSICKLPASASSSIHSTVAYYTPMEYMFDHDKRNHLNVLQRWSFMFLRERLPLFSLPSWNSATAKGIFPTEARYECLSIMRSQGRSSLFEQDLIYGVLAFFPPTVRQHLPKRYDISLSAIFAMLVYAVIQNDPGALHFNENYDYPQHNIIDFPSWLPNRYGSFTRNEVCVTPREVRIKVEGRQLLLTAPYFPIRSFHRPIPDSEYFNLYVFEPGEDGKELGTRNLRDRIDCKPGLGSHRRVAYPQSTEDAQRVGKEITDAINENNLVLVPFAQEQDDDGIKEGYTIYLCLVLRFVKETGSWRKVEEMDMWLDFGEVRTVYRDFVIE</sequence>
<evidence type="ECO:0000313" key="2">
    <source>
        <dbReference type="EMBL" id="KAF2000495.1"/>
    </source>
</evidence>
<name>A0A6A5WN51_9PLEO</name>
<dbReference type="InterPro" id="IPR010730">
    <property type="entry name" value="HET"/>
</dbReference>
<dbReference type="PANTHER" id="PTHR24148:SF64">
    <property type="entry name" value="HETEROKARYON INCOMPATIBILITY DOMAIN-CONTAINING PROTEIN"/>
    <property type="match status" value="1"/>
</dbReference>
<proteinExistence type="predicted"/>
<reference evidence="2" key="1">
    <citation type="journal article" date="2020" name="Stud. Mycol.">
        <title>101 Dothideomycetes genomes: a test case for predicting lifestyles and emergence of pathogens.</title>
        <authorList>
            <person name="Haridas S."/>
            <person name="Albert R."/>
            <person name="Binder M."/>
            <person name="Bloem J."/>
            <person name="Labutti K."/>
            <person name="Salamov A."/>
            <person name="Andreopoulos B."/>
            <person name="Baker S."/>
            <person name="Barry K."/>
            <person name="Bills G."/>
            <person name="Bluhm B."/>
            <person name="Cannon C."/>
            <person name="Castanera R."/>
            <person name="Culley D."/>
            <person name="Daum C."/>
            <person name="Ezra D."/>
            <person name="Gonzalez J."/>
            <person name="Henrissat B."/>
            <person name="Kuo A."/>
            <person name="Liang C."/>
            <person name="Lipzen A."/>
            <person name="Lutzoni F."/>
            <person name="Magnuson J."/>
            <person name="Mondo S."/>
            <person name="Nolan M."/>
            <person name="Ohm R."/>
            <person name="Pangilinan J."/>
            <person name="Park H.-J."/>
            <person name="Ramirez L."/>
            <person name="Alfaro M."/>
            <person name="Sun H."/>
            <person name="Tritt A."/>
            <person name="Yoshinaga Y."/>
            <person name="Zwiers L.-H."/>
            <person name="Turgeon B."/>
            <person name="Goodwin S."/>
            <person name="Spatafora J."/>
            <person name="Crous P."/>
            <person name="Grigoriev I."/>
        </authorList>
    </citation>
    <scope>NUCLEOTIDE SEQUENCE</scope>
    <source>
        <strain evidence="2">CBS 123094</strain>
    </source>
</reference>
<protein>
    <recommendedName>
        <fullName evidence="1">Heterokaryon incompatibility domain-containing protein</fullName>
    </recommendedName>
</protein>
<feature type="domain" description="Heterokaryon incompatibility" evidence="1">
    <location>
        <begin position="152"/>
        <end position="200"/>
    </location>
</feature>
<evidence type="ECO:0000313" key="3">
    <source>
        <dbReference type="Proteomes" id="UP000799779"/>
    </source>
</evidence>
<keyword evidence="3" id="KW-1185">Reference proteome</keyword>
<dbReference type="EMBL" id="ML977588">
    <property type="protein sequence ID" value="KAF2000495.1"/>
    <property type="molecule type" value="Genomic_DNA"/>
</dbReference>
<dbReference type="Proteomes" id="UP000799779">
    <property type="component" value="Unassembled WGS sequence"/>
</dbReference>
<dbReference type="InterPro" id="IPR052895">
    <property type="entry name" value="HetReg/Transcr_Mod"/>
</dbReference>
<evidence type="ECO:0000259" key="1">
    <source>
        <dbReference type="Pfam" id="PF06985"/>
    </source>
</evidence>
<gene>
    <name evidence="2" type="ORF">P154DRAFT_195856</name>
</gene>